<dbReference type="SMART" id="SM00220">
    <property type="entry name" value="S_TKc"/>
    <property type="match status" value="1"/>
</dbReference>
<dbReference type="GO" id="GO:0004674">
    <property type="term" value="F:protein serine/threonine kinase activity"/>
    <property type="evidence" value="ECO:0007669"/>
    <property type="project" value="UniProtKB-EC"/>
</dbReference>
<dbReference type="PROSITE" id="PS50011">
    <property type="entry name" value="PROTEIN_KINASE_DOM"/>
    <property type="match status" value="1"/>
</dbReference>
<reference evidence="6 7" key="1">
    <citation type="submission" date="2019-03" db="EMBL/GenBank/DDBJ databases">
        <title>Deep-cultivation of Planctomycetes and their phenomic and genomic characterization uncovers novel biology.</title>
        <authorList>
            <person name="Wiegand S."/>
            <person name="Jogler M."/>
            <person name="Boedeker C."/>
            <person name="Pinto D."/>
            <person name="Vollmers J."/>
            <person name="Rivas-Marin E."/>
            <person name="Kohn T."/>
            <person name="Peeters S.H."/>
            <person name="Heuer A."/>
            <person name="Rast P."/>
            <person name="Oberbeckmann S."/>
            <person name="Bunk B."/>
            <person name="Jeske O."/>
            <person name="Meyerdierks A."/>
            <person name="Storesund J.E."/>
            <person name="Kallscheuer N."/>
            <person name="Luecker S."/>
            <person name="Lage O.M."/>
            <person name="Pohl T."/>
            <person name="Merkel B.J."/>
            <person name="Hornburger P."/>
            <person name="Mueller R.-W."/>
            <person name="Bruemmer F."/>
            <person name="Labrenz M."/>
            <person name="Spormann A.M."/>
            <person name="Op den Camp H."/>
            <person name="Overmann J."/>
            <person name="Amann R."/>
            <person name="Jetten M.S.M."/>
            <person name="Mascher T."/>
            <person name="Medema M.H."/>
            <person name="Devos D.P."/>
            <person name="Kaster A.-K."/>
            <person name="Ovreas L."/>
            <person name="Rohde M."/>
            <person name="Galperin M.Y."/>
            <person name="Jogler C."/>
        </authorList>
    </citation>
    <scope>NUCLEOTIDE SEQUENCE [LARGE SCALE GENOMIC DNA]</scope>
    <source>
        <strain evidence="6 7">Enr13</strain>
    </source>
</reference>
<protein>
    <submittedName>
        <fullName evidence="6">Serine/threonine-protein kinase PknD</fullName>
        <ecNumber evidence="6">2.7.11.1</ecNumber>
    </submittedName>
</protein>
<dbReference type="CDD" id="cd00200">
    <property type="entry name" value="WD40"/>
    <property type="match status" value="2"/>
</dbReference>
<dbReference type="EMBL" id="CP037423">
    <property type="protein sequence ID" value="QDV42217.1"/>
    <property type="molecule type" value="Genomic_DNA"/>
</dbReference>
<dbReference type="EC" id="2.7.11.1" evidence="6"/>
<feature type="repeat" description="WD" evidence="3">
    <location>
        <begin position="1138"/>
        <end position="1179"/>
    </location>
</feature>
<keyword evidence="6" id="KW-0418">Kinase</keyword>
<feature type="compositionally biased region" description="Polar residues" evidence="4">
    <location>
        <begin position="326"/>
        <end position="335"/>
    </location>
</feature>
<feature type="domain" description="Protein kinase" evidence="5">
    <location>
        <begin position="141"/>
        <end position="444"/>
    </location>
</feature>
<feature type="repeat" description="WD" evidence="3">
    <location>
        <begin position="722"/>
        <end position="763"/>
    </location>
</feature>
<keyword evidence="6" id="KW-0808">Transferase</keyword>
<keyword evidence="7" id="KW-1185">Reference proteome</keyword>
<feature type="repeat" description="WD" evidence="3">
    <location>
        <begin position="763"/>
        <end position="804"/>
    </location>
</feature>
<evidence type="ECO:0000256" key="4">
    <source>
        <dbReference type="SAM" id="MobiDB-lite"/>
    </source>
</evidence>
<dbReference type="InterPro" id="IPR001680">
    <property type="entry name" value="WD40_rpt"/>
</dbReference>
<sequence>MDEQDLFLQALEKTSGDERAAWLQQACGSDAMLHERIERLLRQHDEASGFLETPVLGLDPTLLPDASGDRAASLDAGLATAFSVNDAVLMGDANHSVLKMLGNTLDEVPRVSLRESEAVVEDPIARTKSPEMPDRDSGSRYRLDGEIARGGMGAILKGRDTDLGRDLAIKVLLDSHKHKPEVIQRFVEEAQIGGQLQHPGIAPVYELGQFADERPFFAMKLVKGQTLAKLLAKRVAADDERGKFIGIFEQICQTVAYAHSRGVIHRDLKPANIMVGAFGEVQVMDWGLAKVLASGGVADEKESRDKQQGQSIIQTKRSAGRDNPGSFASTGSDTAMGSVMGTPAYMPPEQALGEIDNMDERADVFALGAILCEILTGSPPYVGDDGNQVYRLASRGKLDECFIRLDVSASDTELIELAKRCLELEPADRPRDAGVLAGGITDYLESVETKLRESELERVADSTRQEEERKRRRVTLAFATSVLLMLSLAVGGWLDSERREARRQALIAHENAEHARAMEQIAEQRRRLLYNSDIGAAHLAWRDGHVGRVLELLTSHANDEDLHSFEWYYLWNLCNRSQTAHSKWFPGRPRRTALIPRAESRNAMIVLGCGDGFVRVVDLKTLEEIKVFRGPGSYWETLESGGPGWEHVSVAFSTATNVLAYANRDQTQVVLQEWPDGNPRPLQGDNAHFLDMAFSPDGSELAVVYEDEVRMYHVSTESWRTLSGPIDGFTSVAISPNGQRVAAGNEDGLVAIWNIDGSDRIELGRHDEAVISLAFSPNGRRLASGSRDDIARVWNLQDGTSQRLVGHRDEIRSVAFSPDGRILATGSRDNTARLWDAQGMPIDVFKGHSHNVESVEFLADGDSLKLITASSDRTIKVWDLASTAQNLLRVGAPVQDVLILPDGGTVVSRERHSGIVKRWDLSASGSETISRGSSVAANDEIVAIGKAGSIELWPSAWEKNPDVVRTANGGQITALTFSKHGQLAAGYEDGSILVWDSWRDKTATRIMGLKHSSVVTALSFSRDGKALASTGWDGVCLLHRTDDGMGRQLGNKANDGTMTVSFSPKGSFLAFGGFDNKVQLWRCASDIRRFVHIGELSGHSDGINKLVFSPEERTIITACDNNTLRVWDIRERQERISLVGHTSSVEGLAMRESGDLLISGSRDGTIRLWQAATNGRVRSSGWWQDHLKHEEVKR</sequence>
<feature type="repeat" description="WD" evidence="3">
    <location>
        <begin position="845"/>
        <end position="888"/>
    </location>
</feature>
<dbReference type="Pfam" id="PF00069">
    <property type="entry name" value="Pkinase"/>
    <property type="match status" value="2"/>
</dbReference>
<gene>
    <name evidence="6" type="primary">pknD_5</name>
    <name evidence="6" type="ORF">Enr13x_20620</name>
</gene>
<evidence type="ECO:0000259" key="5">
    <source>
        <dbReference type="PROSITE" id="PS50011"/>
    </source>
</evidence>
<dbReference type="Pfam" id="PF00400">
    <property type="entry name" value="WD40"/>
    <property type="match status" value="9"/>
</dbReference>
<dbReference type="AlphaFoldDB" id="A0A518HN69"/>
<evidence type="ECO:0000313" key="7">
    <source>
        <dbReference type="Proteomes" id="UP000319004"/>
    </source>
</evidence>
<evidence type="ECO:0000256" key="1">
    <source>
        <dbReference type="ARBA" id="ARBA00022574"/>
    </source>
</evidence>
<keyword evidence="1 3" id="KW-0853">WD repeat</keyword>
<organism evidence="6 7">
    <name type="scientific">Stieleria neptunia</name>
    <dbReference type="NCBI Taxonomy" id="2527979"/>
    <lineage>
        <taxon>Bacteria</taxon>
        <taxon>Pseudomonadati</taxon>
        <taxon>Planctomycetota</taxon>
        <taxon>Planctomycetia</taxon>
        <taxon>Pirellulales</taxon>
        <taxon>Pirellulaceae</taxon>
        <taxon>Stieleria</taxon>
    </lineage>
</organism>
<dbReference type="PANTHER" id="PTHR22847">
    <property type="entry name" value="WD40 REPEAT PROTEIN"/>
    <property type="match status" value="1"/>
</dbReference>
<dbReference type="Gene3D" id="3.30.200.20">
    <property type="entry name" value="Phosphorylase Kinase, domain 1"/>
    <property type="match status" value="1"/>
</dbReference>
<evidence type="ECO:0000256" key="3">
    <source>
        <dbReference type="PROSITE-ProRule" id="PRU00221"/>
    </source>
</evidence>
<dbReference type="PROSITE" id="PS00678">
    <property type="entry name" value="WD_REPEATS_1"/>
    <property type="match status" value="4"/>
</dbReference>
<evidence type="ECO:0000256" key="2">
    <source>
        <dbReference type="ARBA" id="ARBA00022737"/>
    </source>
</evidence>
<dbReference type="SUPFAM" id="SSF56112">
    <property type="entry name" value="Protein kinase-like (PK-like)"/>
    <property type="match status" value="1"/>
</dbReference>
<dbReference type="PROSITE" id="PS00108">
    <property type="entry name" value="PROTEIN_KINASE_ST"/>
    <property type="match status" value="1"/>
</dbReference>
<dbReference type="InterPro" id="IPR011009">
    <property type="entry name" value="Kinase-like_dom_sf"/>
</dbReference>
<dbReference type="PROSITE" id="PS50082">
    <property type="entry name" value="WD_REPEATS_2"/>
    <property type="match status" value="7"/>
</dbReference>
<dbReference type="Gene3D" id="2.130.10.10">
    <property type="entry name" value="YVTN repeat-like/Quinoprotein amine dehydrogenase"/>
    <property type="match status" value="4"/>
</dbReference>
<dbReference type="InterPro" id="IPR019775">
    <property type="entry name" value="WD40_repeat_CS"/>
</dbReference>
<dbReference type="PRINTS" id="PR00320">
    <property type="entry name" value="GPROTEINBRPT"/>
</dbReference>
<dbReference type="InterPro" id="IPR020472">
    <property type="entry name" value="WD40_PAC1"/>
</dbReference>
<dbReference type="CDD" id="cd14014">
    <property type="entry name" value="STKc_PknB_like"/>
    <property type="match status" value="1"/>
</dbReference>
<name>A0A518HN69_9BACT</name>
<feature type="repeat" description="WD" evidence="3">
    <location>
        <begin position="1059"/>
        <end position="1081"/>
    </location>
</feature>
<evidence type="ECO:0000313" key="6">
    <source>
        <dbReference type="EMBL" id="QDV42217.1"/>
    </source>
</evidence>
<dbReference type="KEGG" id="snep:Enr13x_20620"/>
<dbReference type="PANTHER" id="PTHR22847:SF637">
    <property type="entry name" value="WD REPEAT DOMAIN 5B"/>
    <property type="match status" value="1"/>
</dbReference>
<feature type="compositionally biased region" description="Polar residues" evidence="4">
    <location>
        <begin position="308"/>
        <end position="317"/>
    </location>
</feature>
<dbReference type="Gene3D" id="1.10.510.10">
    <property type="entry name" value="Transferase(Phosphotransferase) domain 1"/>
    <property type="match status" value="1"/>
</dbReference>
<dbReference type="Proteomes" id="UP000319004">
    <property type="component" value="Chromosome"/>
</dbReference>
<dbReference type="GO" id="GO:0005524">
    <property type="term" value="F:ATP binding"/>
    <property type="evidence" value="ECO:0007669"/>
    <property type="project" value="InterPro"/>
</dbReference>
<dbReference type="InterPro" id="IPR008271">
    <property type="entry name" value="Ser/Thr_kinase_AS"/>
</dbReference>
<dbReference type="InterPro" id="IPR015943">
    <property type="entry name" value="WD40/YVTN_repeat-like_dom_sf"/>
</dbReference>
<accession>A0A518HN69</accession>
<feature type="region of interest" description="Disordered" evidence="4">
    <location>
        <begin position="299"/>
        <end position="340"/>
    </location>
</feature>
<feature type="repeat" description="WD" evidence="3">
    <location>
        <begin position="804"/>
        <end position="836"/>
    </location>
</feature>
<dbReference type="OrthoDB" id="500858at2"/>
<keyword evidence="2" id="KW-0677">Repeat</keyword>
<dbReference type="InterPro" id="IPR036322">
    <property type="entry name" value="WD40_repeat_dom_sf"/>
</dbReference>
<dbReference type="PROSITE" id="PS50294">
    <property type="entry name" value="WD_REPEATS_REGION"/>
    <property type="match status" value="6"/>
</dbReference>
<dbReference type="SUPFAM" id="SSF50978">
    <property type="entry name" value="WD40 repeat-like"/>
    <property type="match status" value="3"/>
</dbReference>
<feature type="repeat" description="WD" evidence="3">
    <location>
        <begin position="1096"/>
        <end position="1137"/>
    </location>
</feature>
<proteinExistence type="predicted"/>
<dbReference type="InterPro" id="IPR000719">
    <property type="entry name" value="Prot_kinase_dom"/>
</dbReference>
<dbReference type="SMART" id="SM00320">
    <property type="entry name" value="WD40"/>
    <property type="match status" value="10"/>
</dbReference>